<evidence type="ECO:0000313" key="2">
    <source>
        <dbReference type="Proteomes" id="UP000603457"/>
    </source>
</evidence>
<evidence type="ECO:0000313" key="1">
    <source>
        <dbReference type="EMBL" id="MBD2593646.1"/>
    </source>
</evidence>
<sequence>MYIEGSSQPSQLFSFAGLIKSDRLNLVSGESVMIEAIANHTLLDL</sequence>
<dbReference type="Proteomes" id="UP000603457">
    <property type="component" value="Unassembled WGS sequence"/>
</dbReference>
<dbReference type="EMBL" id="JACJTB010000003">
    <property type="protein sequence ID" value="MBD2593646.1"/>
    <property type="molecule type" value="Genomic_DNA"/>
</dbReference>
<accession>A0ABR8FQR7</accession>
<gene>
    <name evidence="1" type="ORF">H6G74_04790</name>
</gene>
<keyword evidence="2" id="KW-1185">Reference proteome</keyword>
<protein>
    <submittedName>
        <fullName evidence="1">Uncharacterized protein</fullName>
    </submittedName>
</protein>
<organism evidence="1 2">
    <name type="scientific">Nostoc spongiaeforme FACHB-130</name>
    <dbReference type="NCBI Taxonomy" id="1357510"/>
    <lineage>
        <taxon>Bacteria</taxon>
        <taxon>Bacillati</taxon>
        <taxon>Cyanobacteriota</taxon>
        <taxon>Cyanophyceae</taxon>
        <taxon>Nostocales</taxon>
        <taxon>Nostocaceae</taxon>
        <taxon>Nostoc</taxon>
    </lineage>
</organism>
<reference evidence="1 2" key="1">
    <citation type="journal article" date="2020" name="ISME J.">
        <title>Comparative genomics reveals insights into cyanobacterial evolution and habitat adaptation.</title>
        <authorList>
            <person name="Chen M.Y."/>
            <person name="Teng W.K."/>
            <person name="Zhao L."/>
            <person name="Hu C.X."/>
            <person name="Zhou Y.K."/>
            <person name="Han B.P."/>
            <person name="Song L.R."/>
            <person name="Shu W.S."/>
        </authorList>
    </citation>
    <scope>NUCLEOTIDE SEQUENCE [LARGE SCALE GENOMIC DNA]</scope>
    <source>
        <strain evidence="1 2">FACHB-130</strain>
    </source>
</reference>
<proteinExistence type="predicted"/>
<dbReference type="RefSeq" id="WP_190966585.1">
    <property type="nucleotide sequence ID" value="NZ_JACJTB010000003.1"/>
</dbReference>
<comment type="caution">
    <text evidence="1">The sequence shown here is derived from an EMBL/GenBank/DDBJ whole genome shotgun (WGS) entry which is preliminary data.</text>
</comment>
<name>A0ABR8FQR7_9NOSO</name>